<name>A0AAD5M1N5_PYTIN</name>
<dbReference type="Pfam" id="PF01553">
    <property type="entry name" value="Acyltransferase"/>
    <property type="match status" value="1"/>
</dbReference>
<feature type="domain" description="Phospholipid/glycerol acyltransferase" evidence="10">
    <location>
        <begin position="142"/>
        <end position="257"/>
    </location>
</feature>
<evidence type="ECO:0000256" key="2">
    <source>
        <dbReference type="ARBA" id="ARBA00008655"/>
    </source>
</evidence>
<comment type="subcellular location">
    <subcellularLocation>
        <location evidence="1">Membrane</location>
    </subcellularLocation>
</comment>
<dbReference type="InterPro" id="IPR002123">
    <property type="entry name" value="Plipid/glycerol_acylTrfase"/>
</dbReference>
<organism evidence="11 12">
    <name type="scientific">Pythium insidiosum</name>
    <name type="common">Pythiosis disease agent</name>
    <dbReference type="NCBI Taxonomy" id="114742"/>
    <lineage>
        <taxon>Eukaryota</taxon>
        <taxon>Sar</taxon>
        <taxon>Stramenopiles</taxon>
        <taxon>Oomycota</taxon>
        <taxon>Peronosporomycetes</taxon>
        <taxon>Pythiales</taxon>
        <taxon>Pythiaceae</taxon>
        <taxon>Pythium</taxon>
    </lineage>
</organism>
<accession>A0AAD5M1N5</accession>
<protein>
    <recommendedName>
        <fullName evidence="10">Phospholipid/glycerol acyltransferase domain-containing protein</fullName>
    </recommendedName>
</protein>
<dbReference type="GO" id="GO:0016746">
    <property type="term" value="F:acyltransferase activity"/>
    <property type="evidence" value="ECO:0007669"/>
    <property type="project" value="UniProtKB-KW"/>
</dbReference>
<sequence>MVRRRSVVPDPNVNYDLDMDSNSVTISNIRHGLEVIGDGRDEIVLDRVTEEKLAPFSTMFQLERIKTPYHFGHVLLLLYAPLGIVLMALRIVIAFLVALIVPRCLSERQLDRLRLHRLFAWLTGTIVIMEDGHLFDREHPPHIIAGNHISEFDAIAVQSLLPTYVLGYDFYKTMLFFRLLGDKIGLVYVPYVSRGQGGGEARDRLRDIIVDLLNKREKPLVVFPEGGLTNGRKGLLQYHKFLFSLGKTVQPLAIQVSDGPFPVNINDERSTFAANVLWYLFAPWHVYRVKCLPVTKAEPDEDALAFAQRVMKQTARALGQDATPFLYRDKISYTRWKTRELNKAKK</sequence>
<dbReference type="PANTHER" id="PTHR23063">
    <property type="entry name" value="PHOSPHOLIPID ACYLTRANSFERASE"/>
    <property type="match status" value="1"/>
</dbReference>
<keyword evidence="7 9" id="KW-0472">Membrane</keyword>
<dbReference type="GO" id="GO:0006629">
    <property type="term" value="P:lipid metabolic process"/>
    <property type="evidence" value="ECO:0007669"/>
    <property type="project" value="UniProtKB-KW"/>
</dbReference>
<keyword evidence="4 9" id="KW-0812">Transmembrane</keyword>
<keyword evidence="8" id="KW-0012">Acyltransferase</keyword>
<evidence type="ECO:0000256" key="5">
    <source>
        <dbReference type="ARBA" id="ARBA00022989"/>
    </source>
</evidence>
<evidence type="ECO:0000313" key="12">
    <source>
        <dbReference type="Proteomes" id="UP001209570"/>
    </source>
</evidence>
<evidence type="ECO:0000256" key="4">
    <source>
        <dbReference type="ARBA" id="ARBA00022692"/>
    </source>
</evidence>
<dbReference type="AlphaFoldDB" id="A0AAD5M1N5"/>
<evidence type="ECO:0000256" key="1">
    <source>
        <dbReference type="ARBA" id="ARBA00004370"/>
    </source>
</evidence>
<evidence type="ECO:0000256" key="6">
    <source>
        <dbReference type="ARBA" id="ARBA00023098"/>
    </source>
</evidence>
<evidence type="ECO:0000256" key="8">
    <source>
        <dbReference type="ARBA" id="ARBA00023315"/>
    </source>
</evidence>
<keyword evidence="5 9" id="KW-1133">Transmembrane helix</keyword>
<dbReference type="Proteomes" id="UP001209570">
    <property type="component" value="Unassembled WGS sequence"/>
</dbReference>
<dbReference type="GO" id="GO:0016020">
    <property type="term" value="C:membrane"/>
    <property type="evidence" value="ECO:0007669"/>
    <property type="project" value="UniProtKB-SubCell"/>
</dbReference>
<evidence type="ECO:0000256" key="9">
    <source>
        <dbReference type="SAM" id="Phobius"/>
    </source>
</evidence>
<evidence type="ECO:0000256" key="7">
    <source>
        <dbReference type="ARBA" id="ARBA00023136"/>
    </source>
</evidence>
<keyword evidence="12" id="KW-1185">Reference proteome</keyword>
<evidence type="ECO:0000313" key="11">
    <source>
        <dbReference type="EMBL" id="KAJ0392278.1"/>
    </source>
</evidence>
<dbReference type="SUPFAM" id="SSF69593">
    <property type="entry name" value="Glycerol-3-phosphate (1)-acyltransferase"/>
    <property type="match status" value="1"/>
</dbReference>
<keyword evidence="3" id="KW-0808">Transferase</keyword>
<feature type="transmembrane region" description="Helical" evidence="9">
    <location>
        <begin position="74"/>
        <end position="101"/>
    </location>
</feature>
<dbReference type="PANTHER" id="PTHR23063:SF52">
    <property type="entry name" value="LYSOPHOSPHATIDYLCHOLINE ACYLTRANSFERASE"/>
    <property type="match status" value="1"/>
</dbReference>
<evidence type="ECO:0000256" key="3">
    <source>
        <dbReference type="ARBA" id="ARBA00022679"/>
    </source>
</evidence>
<proteinExistence type="inferred from homology"/>
<dbReference type="EMBL" id="JAKCXM010000675">
    <property type="protein sequence ID" value="KAJ0392278.1"/>
    <property type="molecule type" value="Genomic_DNA"/>
</dbReference>
<comment type="similarity">
    <text evidence="2">Belongs to the 1-acyl-sn-glycerol-3-phosphate acyltransferase family.</text>
</comment>
<reference evidence="11" key="1">
    <citation type="submission" date="2021-12" db="EMBL/GenBank/DDBJ databases">
        <title>Prjna785345.</title>
        <authorList>
            <person name="Rujirawat T."/>
            <person name="Krajaejun T."/>
        </authorList>
    </citation>
    <scope>NUCLEOTIDE SEQUENCE</scope>
    <source>
        <strain evidence="11">Pi057C3</strain>
    </source>
</reference>
<comment type="caution">
    <text evidence="11">The sequence shown here is derived from an EMBL/GenBank/DDBJ whole genome shotgun (WGS) entry which is preliminary data.</text>
</comment>
<gene>
    <name evidence="11" type="ORF">P43SY_011848</name>
</gene>
<evidence type="ECO:0000259" key="10">
    <source>
        <dbReference type="SMART" id="SM00563"/>
    </source>
</evidence>
<dbReference type="SMART" id="SM00563">
    <property type="entry name" value="PlsC"/>
    <property type="match status" value="1"/>
</dbReference>
<keyword evidence="6" id="KW-0443">Lipid metabolism</keyword>